<organism evidence="2 3">
    <name type="scientific">Pontibacillus halophilus JSM 076056 = DSM 19796</name>
    <dbReference type="NCBI Taxonomy" id="1385510"/>
    <lineage>
        <taxon>Bacteria</taxon>
        <taxon>Bacillati</taxon>
        <taxon>Bacillota</taxon>
        <taxon>Bacilli</taxon>
        <taxon>Bacillales</taxon>
        <taxon>Bacillaceae</taxon>
        <taxon>Pontibacillus</taxon>
    </lineage>
</organism>
<sequence length="39" mass="4498">MANNKRNQQARNNKNQGKQTTDDAKHKTSGTQNKKNDFH</sequence>
<proteinExistence type="predicted"/>
<dbReference type="AlphaFoldDB" id="A0A0A5GID9"/>
<protein>
    <submittedName>
        <fullName evidence="2">Uncharacterized protein</fullName>
    </submittedName>
</protein>
<accession>A0A0A5GID9</accession>
<reference evidence="2 3" key="1">
    <citation type="submission" date="2013-08" db="EMBL/GenBank/DDBJ databases">
        <authorList>
            <person name="Huang J."/>
            <person name="Wang G."/>
        </authorList>
    </citation>
    <scope>NUCLEOTIDE SEQUENCE [LARGE SCALE GENOMIC DNA]</scope>
    <source>
        <strain evidence="2 3">JSM 076056</strain>
    </source>
</reference>
<gene>
    <name evidence="2" type="ORF">N781_14030</name>
</gene>
<comment type="caution">
    <text evidence="2">The sequence shown here is derived from an EMBL/GenBank/DDBJ whole genome shotgun (WGS) entry which is preliminary data.</text>
</comment>
<keyword evidence="3" id="KW-1185">Reference proteome</keyword>
<evidence type="ECO:0000313" key="3">
    <source>
        <dbReference type="Proteomes" id="UP000030528"/>
    </source>
</evidence>
<name>A0A0A5GID9_9BACI</name>
<feature type="compositionally biased region" description="Low complexity" evidence="1">
    <location>
        <begin position="1"/>
        <end position="15"/>
    </location>
</feature>
<dbReference type="EMBL" id="AVPE01000004">
    <property type="protein sequence ID" value="KGX92986.1"/>
    <property type="molecule type" value="Genomic_DNA"/>
</dbReference>
<evidence type="ECO:0000313" key="2">
    <source>
        <dbReference type="EMBL" id="KGX92986.1"/>
    </source>
</evidence>
<dbReference type="Proteomes" id="UP000030528">
    <property type="component" value="Unassembled WGS sequence"/>
</dbReference>
<evidence type="ECO:0000256" key="1">
    <source>
        <dbReference type="SAM" id="MobiDB-lite"/>
    </source>
</evidence>
<dbReference type="STRING" id="1385510.GCA_000425205_01638"/>
<feature type="region of interest" description="Disordered" evidence="1">
    <location>
        <begin position="1"/>
        <end position="39"/>
    </location>
</feature>